<dbReference type="SUPFAM" id="SSF55729">
    <property type="entry name" value="Acyl-CoA N-acyltransferases (Nat)"/>
    <property type="match status" value="1"/>
</dbReference>
<organism evidence="2 3">
    <name type="scientific">Saccharothrix violaceirubra</name>
    <dbReference type="NCBI Taxonomy" id="413306"/>
    <lineage>
        <taxon>Bacteria</taxon>
        <taxon>Bacillati</taxon>
        <taxon>Actinomycetota</taxon>
        <taxon>Actinomycetes</taxon>
        <taxon>Pseudonocardiales</taxon>
        <taxon>Pseudonocardiaceae</taxon>
        <taxon>Saccharothrix</taxon>
    </lineage>
</organism>
<accession>A0A7W7T6Z4</accession>
<evidence type="ECO:0000313" key="2">
    <source>
        <dbReference type="EMBL" id="MBB4967466.1"/>
    </source>
</evidence>
<dbReference type="RefSeq" id="WP_184672217.1">
    <property type="nucleotide sequence ID" value="NZ_BAABAI010000009.1"/>
</dbReference>
<dbReference type="Pfam" id="PF04339">
    <property type="entry name" value="FemAB_like"/>
    <property type="match status" value="1"/>
</dbReference>
<proteinExistence type="predicted"/>
<dbReference type="EMBL" id="JACHJS010000001">
    <property type="protein sequence ID" value="MBB4967466.1"/>
    <property type="molecule type" value="Genomic_DNA"/>
</dbReference>
<dbReference type="InterPro" id="IPR016181">
    <property type="entry name" value="Acyl_CoA_acyltransferase"/>
</dbReference>
<dbReference type="Proteomes" id="UP000542674">
    <property type="component" value="Unassembled WGS sequence"/>
</dbReference>
<evidence type="ECO:0008006" key="4">
    <source>
        <dbReference type="Google" id="ProtNLM"/>
    </source>
</evidence>
<dbReference type="AlphaFoldDB" id="A0A7W7T6Z4"/>
<sequence length="400" mass="43451">MSGSHRVVVESGTTLPDGDWPWEQGDLKEAWPYLGPTWLRATEKALPEAGPWHTVARRGRGEIAYLPGFVFDGPPAVDFDPRTYLGWQAASGQEVCCGTSVCSDTVAEIDALGLAPFFPVLVLGSPLGYRTEAAFTFWTRSLFPTLLGNAVESALAQGVRSVIAPWIPDRLGNEHLAGSFGAVGGSTTFWGYEDFLRLDATDYESHLEALPLKRRRRITEDFDRVSAARVDLSRVTGEEIRPFVGRIAELTCLNREKNGAGEEPSHIETILTALLDAGADVRCHLARKDGAVVGVCVAIRKGDRLFLKWAGFDYAVLGDRSGVYFGLVLDAPVREAYDEGLRFVEYGAGAHQAKALRGCAPRAVTTGLVVADTGLRERVAGRLAEFGRTRHEVFGGGRKS</sequence>
<keyword evidence="3" id="KW-1185">Reference proteome</keyword>
<evidence type="ECO:0000313" key="3">
    <source>
        <dbReference type="Proteomes" id="UP000542674"/>
    </source>
</evidence>
<evidence type="ECO:0000256" key="1">
    <source>
        <dbReference type="SAM" id="MobiDB-lite"/>
    </source>
</evidence>
<name>A0A7W7T6Z4_9PSEU</name>
<gene>
    <name evidence="2" type="ORF">F4559_004825</name>
</gene>
<comment type="caution">
    <text evidence="2">The sequence shown here is derived from an EMBL/GenBank/DDBJ whole genome shotgun (WGS) entry which is preliminary data.</text>
</comment>
<dbReference type="InterPro" id="IPR007434">
    <property type="entry name" value="FemAB-like"/>
</dbReference>
<reference evidence="2 3" key="1">
    <citation type="submission" date="2020-08" db="EMBL/GenBank/DDBJ databases">
        <title>Sequencing the genomes of 1000 actinobacteria strains.</title>
        <authorList>
            <person name="Klenk H.-P."/>
        </authorList>
    </citation>
    <scope>NUCLEOTIDE SEQUENCE [LARGE SCALE GENOMIC DNA]</scope>
    <source>
        <strain evidence="2 3">DSM 45084</strain>
    </source>
</reference>
<feature type="region of interest" description="Disordered" evidence="1">
    <location>
        <begin position="1"/>
        <end position="21"/>
    </location>
</feature>
<protein>
    <recommendedName>
        <fullName evidence="4">BioF2-like acetyltransferase domain-containing protein</fullName>
    </recommendedName>
</protein>